<dbReference type="Pfam" id="PF18758">
    <property type="entry name" value="KDZ"/>
    <property type="match status" value="1"/>
</dbReference>
<accession>S7RRG2</accession>
<evidence type="ECO:0008006" key="4">
    <source>
        <dbReference type="Google" id="ProtNLM"/>
    </source>
</evidence>
<dbReference type="OMA" id="IDEHVDY"/>
<keyword evidence="3" id="KW-1185">Reference proteome</keyword>
<dbReference type="PANTHER" id="PTHR33096:SF1">
    <property type="entry name" value="CXC1-LIKE CYSTEINE CLUSTER ASSOCIATED WITH KDZ TRANSPOSASES DOMAIN-CONTAINING PROTEIN"/>
    <property type="match status" value="1"/>
</dbReference>
<dbReference type="eggNOG" id="ENOG502SKEZ">
    <property type="taxonomic scope" value="Eukaryota"/>
</dbReference>
<dbReference type="Proteomes" id="UP000030669">
    <property type="component" value="Unassembled WGS sequence"/>
</dbReference>
<dbReference type="RefSeq" id="XP_007865609.1">
    <property type="nucleotide sequence ID" value="XM_007867418.1"/>
</dbReference>
<protein>
    <recommendedName>
        <fullName evidence="4">CxC1-like cysteine cluster associated with KDZ transposases domain-containing protein</fullName>
    </recommendedName>
</protein>
<gene>
    <name evidence="2" type="ORF">GLOTRDRAFT_75671</name>
</gene>
<dbReference type="OrthoDB" id="3251205at2759"/>
<proteinExistence type="predicted"/>
<dbReference type="EMBL" id="KB469301">
    <property type="protein sequence ID" value="EPQ55524.1"/>
    <property type="molecule type" value="Genomic_DNA"/>
</dbReference>
<feature type="region of interest" description="Disordered" evidence="1">
    <location>
        <begin position="1"/>
        <end position="42"/>
    </location>
</feature>
<organism evidence="2 3">
    <name type="scientific">Gloeophyllum trabeum (strain ATCC 11539 / FP-39264 / Madison 617)</name>
    <name type="common">Brown rot fungus</name>
    <dbReference type="NCBI Taxonomy" id="670483"/>
    <lineage>
        <taxon>Eukaryota</taxon>
        <taxon>Fungi</taxon>
        <taxon>Dikarya</taxon>
        <taxon>Basidiomycota</taxon>
        <taxon>Agaricomycotina</taxon>
        <taxon>Agaricomycetes</taxon>
        <taxon>Gloeophyllales</taxon>
        <taxon>Gloeophyllaceae</taxon>
        <taxon>Gloeophyllum</taxon>
    </lineage>
</organism>
<evidence type="ECO:0000313" key="2">
    <source>
        <dbReference type="EMBL" id="EPQ55524.1"/>
    </source>
</evidence>
<sequence>MKRFKGMSKASSAYSFKGRLLQKQDLRPRAQAQRRQQAAQERANLIKEMSSENRTMVHEMDLDAGDASPEQQELYDAAFNTMPPGEEGFDLSHEGGEHEVFEEFVHHLQNITGVRRVDYRDRRNRVELRTTQWNEQIDVLVNAYLEYSQQEQDGLVCEPAGADEGGDAFGIEVIDIFHRRYQTFIPTPGEAYTNATLLRYGYIGCSPVRPSVAISLRTLAVYRQTHRVCPRLSIQAEVKKSCHLHQVPYRRYLCELFTIAYDIYIEILHCVDGRIRTAMQRDQPNSELLNACPACMYKLEDEPPLEYSMMCEMDGNNSLKRIDAALRERQARTDTRRPRGPFWVGQEEVDGFKDDVKDDSADPDDDWEEESDSDPVATCIERWRNAGPEQRKKMFKLFDEAGIFVVACRHGVVVLVCDIVRSGELAKYGLAMVNRLVDMFGSRICIGYDIGCAFEGTVSRSSIADKACESLLRFVVGSFHGHAHNRGCQLRWHPLYVRGTGRSDFEGCERVFSASNALAAGTRHASRFHRHQAIDEHFAFWNLDKYASMSTFLLNHYREAQHVIDNHPLEIKEIQRKLAISDDNCLAYIRQEREYLQGLKKEPPDDTLRFDYVEALEHLEKCCLDDARGHLNRLNNTPALPNLHKSLVNASRSIRSAETKYHNAETTAAQLEKSLQLEMRWTSDHSEFRAIKEKLKERKYQRALDELERLVVQRLFELSKLNMSGTGMYNLFASDAIRQALRKYNTLASTHTPARPQLSWTDIVEYSFLGEFELLRHSRADIREAHWAQPSHREVTLKVLQLERAKEEVIRVNVEARRLRTFIHDETLAVHKAISRVQSSDPLLAAEIRKRWALQEAVNSVHIARLDRLALLPGMSGSDGLSVRIGTSQDACAMTSDIQTSVDPVIQEVLSGDAGGDGIQDDEELSRNVEGLVDFIEAVTD</sequence>
<feature type="compositionally biased region" description="Acidic residues" evidence="1">
    <location>
        <begin position="361"/>
        <end position="373"/>
    </location>
</feature>
<feature type="region of interest" description="Disordered" evidence="1">
    <location>
        <begin position="353"/>
        <end position="374"/>
    </location>
</feature>
<evidence type="ECO:0000313" key="3">
    <source>
        <dbReference type="Proteomes" id="UP000030669"/>
    </source>
</evidence>
<name>S7RRG2_GLOTA</name>
<evidence type="ECO:0000256" key="1">
    <source>
        <dbReference type="SAM" id="MobiDB-lite"/>
    </source>
</evidence>
<dbReference type="GeneID" id="19308534"/>
<reference evidence="2 3" key="1">
    <citation type="journal article" date="2012" name="Science">
        <title>The Paleozoic origin of enzymatic lignin decomposition reconstructed from 31 fungal genomes.</title>
        <authorList>
            <person name="Floudas D."/>
            <person name="Binder M."/>
            <person name="Riley R."/>
            <person name="Barry K."/>
            <person name="Blanchette R.A."/>
            <person name="Henrissat B."/>
            <person name="Martinez A.T."/>
            <person name="Otillar R."/>
            <person name="Spatafora J.W."/>
            <person name="Yadav J.S."/>
            <person name="Aerts A."/>
            <person name="Benoit I."/>
            <person name="Boyd A."/>
            <person name="Carlson A."/>
            <person name="Copeland A."/>
            <person name="Coutinho P.M."/>
            <person name="de Vries R.P."/>
            <person name="Ferreira P."/>
            <person name="Findley K."/>
            <person name="Foster B."/>
            <person name="Gaskell J."/>
            <person name="Glotzer D."/>
            <person name="Gorecki P."/>
            <person name="Heitman J."/>
            <person name="Hesse C."/>
            <person name="Hori C."/>
            <person name="Igarashi K."/>
            <person name="Jurgens J.A."/>
            <person name="Kallen N."/>
            <person name="Kersten P."/>
            <person name="Kohler A."/>
            <person name="Kuees U."/>
            <person name="Kumar T.K.A."/>
            <person name="Kuo A."/>
            <person name="LaButti K."/>
            <person name="Larrondo L.F."/>
            <person name="Lindquist E."/>
            <person name="Ling A."/>
            <person name="Lombard V."/>
            <person name="Lucas S."/>
            <person name="Lundell T."/>
            <person name="Martin R."/>
            <person name="McLaughlin D.J."/>
            <person name="Morgenstern I."/>
            <person name="Morin E."/>
            <person name="Murat C."/>
            <person name="Nagy L.G."/>
            <person name="Nolan M."/>
            <person name="Ohm R.A."/>
            <person name="Patyshakuliyeva A."/>
            <person name="Rokas A."/>
            <person name="Ruiz-Duenas F.J."/>
            <person name="Sabat G."/>
            <person name="Salamov A."/>
            <person name="Samejima M."/>
            <person name="Schmutz J."/>
            <person name="Slot J.C."/>
            <person name="St John F."/>
            <person name="Stenlid J."/>
            <person name="Sun H."/>
            <person name="Sun S."/>
            <person name="Syed K."/>
            <person name="Tsang A."/>
            <person name="Wiebenga A."/>
            <person name="Young D."/>
            <person name="Pisabarro A."/>
            <person name="Eastwood D.C."/>
            <person name="Martin F."/>
            <person name="Cullen D."/>
            <person name="Grigoriev I.V."/>
            <person name="Hibbett D.S."/>
        </authorList>
    </citation>
    <scope>NUCLEOTIDE SEQUENCE [LARGE SCALE GENOMIC DNA]</scope>
    <source>
        <strain evidence="2 3">ATCC 11539</strain>
    </source>
</reference>
<dbReference type="PANTHER" id="PTHR33096">
    <property type="entry name" value="CXC2 DOMAIN-CONTAINING PROTEIN"/>
    <property type="match status" value="1"/>
</dbReference>
<dbReference type="InterPro" id="IPR040521">
    <property type="entry name" value="KDZ"/>
</dbReference>
<feature type="compositionally biased region" description="Low complexity" evidence="1">
    <location>
        <begin position="29"/>
        <end position="42"/>
    </location>
</feature>
<dbReference type="HOGENOM" id="CLU_013084_2_0_1"/>
<dbReference type="AlphaFoldDB" id="S7RRG2"/>
<dbReference type="KEGG" id="gtr:GLOTRDRAFT_75671"/>